<accession>A0A5B0SF99</accession>
<reference evidence="1 2" key="1">
    <citation type="submission" date="2019-05" db="EMBL/GenBank/DDBJ databases">
        <title>Emergence of the Ug99 lineage of the wheat stem rust pathogen through somatic hybridization.</title>
        <authorList>
            <person name="Li F."/>
            <person name="Upadhyaya N.M."/>
            <person name="Sperschneider J."/>
            <person name="Matny O."/>
            <person name="Nguyen-Phuc H."/>
            <person name="Mago R."/>
            <person name="Raley C."/>
            <person name="Miller M.E."/>
            <person name="Silverstein K.A.T."/>
            <person name="Henningsen E."/>
            <person name="Hirsch C.D."/>
            <person name="Visser B."/>
            <person name="Pretorius Z.A."/>
            <person name="Steffenson B.J."/>
            <person name="Schwessinger B."/>
            <person name="Dodds P.N."/>
            <person name="Figueroa M."/>
        </authorList>
    </citation>
    <scope>NUCLEOTIDE SEQUENCE [LARGE SCALE GENOMIC DNA]</scope>
    <source>
        <strain evidence="1 2">Ug99</strain>
    </source>
</reference>
<dbReference type="AlphaFoldDB" id="A0A5B0SF99"/>
<dbReference type="EMBL" id="VDEP01000035">
    <property type="protein sequence ID" value="KAA1136462.1"/>
    <property type="molecule type" value="Genomic_DNA"/>
</dbReference>
<evidence type="ECO:0000313" key="1">
    <source>
        <dbReference type="EMBL" id="KAA1136462.1"/>
    </source>
</evidence>
<name>A0A5B0SF99_PUCGR</name>
<protein>
    <submittedName>
        <fullName evidence="1">Uncharacterized protein</fullName>
    </submittedName>
</protein>
<proteinExistence type="predicted"/>
<evidence type="ECO:0000313" key="2">
    <source>
        <dbReference type="Proteomes" id="UP000325313"/>
    </source>
</evidence>
<sequence>MVGKIKRALIDSAPSSPSHPTHLEIEPCTCTQRRTSPTPLSNSPNSPKQQKMVAFAHLITLLSVLVAMSRADEVAQAKPEQVDDKWYYGRFRSAGYWGLSGMSLYSTYPSLYTNYYSLLNSYCYGLGTFPYSYNLINGYFAKATDAEKSVSRRAISLDAEQLFRRDTADSFTCTTHGAAPQTFSAKECIAAAQQLSEKKVSTASHGGCKVALANAKEKFAPGHISSKDLETAVRSILSGCSNAENKQVANNKPEKNIDEKQVVMLITKA</sequence>
<gene>
    <name evidence="1" type="ORF">PGTUg99_032665</name>
</gene>
<organism evidence="1 2">
    <name type="scientific">Puccinia graminis f. sp. tritici</name>
    <dbReference type="NCBI Taxonomy" id="56615"/>
    <lineage>
        <taxon>Eukaryota</taxon>
        <taxon>Fungi</taxon>
        <taxon>Dikarya</taxon>
        <taxon>Basidiomycota</taxon>
        <taxon>Pucciniomycotina</taxon>
        <taxon>Pucciniomycetes</taxon>
        <taxon>Pucciniales</taxon>
        <taxon>Pucciniaceae</taxon>
        <taxon>Puccinia</taxon>
    </lineage>
</organism>
<comment type="caution">
    <text evidence="1">The sequence shown here is derived from an EMBL/GenBank/DDBJ whole genome shotgun (WGS) entry which is preliminary data.</text>
</comment>
<dbReference type="Proteomes" id="UP000325313">
    <property type="component" value="Unassembled WGS sequence"/>
</dbReference>